<dbReference type="PROSITE" id="PS50011">
    <property type="entry name" value="PROTEIN_KINASE_DOM"/>
    <property type="match status" value="1"/>
</dbReference>
<organism evidence="3 4">
    <name type="scientific">Ostreobium quekettii</name>
    <dbReference type="NCBI Taxonomy" id="121088"/>
    <lineage>
        <taxon>Eukaryota</taxon>
        <taxon>Viridiplantae</taxon>
        <taxon>Chlorophyta</taxon>
        <taxon>core chlorophytes</taxon>
        <taxon>Ulvophyceae</taxon>
        <taxon>TCBD clade</taxon>
        <taxon>Bryopsidales</taxon>
        <taxon>Ostreobineae</taxon>
        <taxon>Ostreobiaceae</taxon>
        <taxon>Ostreobium</taxon>
    </lineage>
</organism>
<comment type="caution">
    <text evidence="3">The sequence shown here is derived from an EMBL/GenBank/DDBJ whole genome shotgun (WGS) entry which is preliminary data.</text>
</comment>
<protein>
    <recommendedName>
        <fullName evidence="2">Protein kinase domain-containing protein</fullName>
    </recommendedName>
</protein>
<dbReference type="Gene3D" id="1.10.510.10">
    <property type="entry name" value="Transferase(Phosphotransferase) domain 1"/>
    <property type="match status" value="1"/>
</dbReference>
<evidence type="ECO:0000259" key="2">
    <source>
        <dbReference type="PROSITE" id="PS50011"/>
    </source>
</evidence>
<dbReference type="GO" id="GO:0004674">
    <property type="term" value="F:protein serine/threonine kinase activity"/>
    <property type="evidence" value="ECO:0007669"/>
    <property type="project" value="TreeGrafter"/>
</dbReference>
<dbReference type="Proteomes" id="UP000708148">
    <property type="component" value="Unassembled WGS sequence"/>
</dbReference>
<feature type="region of interest" description="Disordered" evidence="1">
    <location>
        <begin position="1"/>
        <end position="84"/>
    </location>
</feature>
<dbReference type="PANTHER" id="PTHR44329">
    <property type="entry name" value="SERINE/THREONINE-PROTEIN KINASE TNNI3K-RELATED"/>
    <property type="match status" value="1"/>
</dbReference>
<name>A0A8S1J5S8_9CHLO</name>
<dbReference type="InterPro" id="IPR000719">
    <property type="entry name" value="Prot_kinase_dom"/>
</dbReference>
<dbReference type="Pfam" id="PF07714">
    <property type="entry name" value="PK_Tyr_Ser-Thr"/>
    <property type="match status" value="1"/>
</dbReference>
<proteinExistence type="predicted"/>
<dbReference type="EMBL" id="CAJHUC010001863">
    <property type="protein sequence ID" value="CAD7702537.1"/>
    <property type="molecule type" value="Genomic_DNA"/>
</dbReference>
<dbReference type="SMART" id="SM00220">
    <property type="entry name" value="S_TKc"/>
    <property type="match status" value="1"/>
</dbReference>
<feature type="compositionally biased region" description="Basic residues" evidence="1">
    <location>
        <begin position="59"/>
        <end position="73"/>
    </location>
</feature>
<gene>
    <name evidence="3" type="ORF">OSTQU699_LOCUS7894</name>
</gene>
<feature type="domain" description="Protein kinase" evidence="2">
    <location>
        <begin position="1"/>
        <end position="202"/>
    </location>
</feature>
<sequence length="234" mass="25184">MSGRIAGAVRKFSKKNLGSTEDSAEIASGGGGRRLGDAQQHGSFNALEILDGGGGGEKGRKRKPKKEARKRSPRAGGSKLGNIGSVAGSTVSGMVGSLMYMAPEVVRGEKYDEKVDVFGFGVIMYELFRMELTIVRVLSGCATAGEMEVKMQRYAHSVSRGHREAIPAHWPSAIKELIQQSWCHDPRQRPSIGLVLDKLAKIASSGEVEELDAQVDVELTMDQRSSNCQCCVVS</sequence>
<dbReference type="InterPro" id="IPR001245">
    <property type="entry name" value="Ser-Thr/Tyr_kinase_cat_dom"/>
</dbReference>
<dbReference type="PANTHER" id="PTHR44329:SF289">
    <property type="entry name" value="SERINE_THREONINE-PROTEIN KINASE VIK"/>
    <property type="match status" value="1"/>
</dbReference>
<evidence type="ECO:0000313" key="3">
    <source>
        <dbReference type="EMBL" id="CAD7702537.1"/>
    </source>
</evidence>
<reference evidence="3" key="1">
    <citation type="submission" date="2020-12" db="EMBL/GenBank/DDBJ databases">
        <authorList>
            <person name="Iha C."/>
        </authorList>
    </citation>
    <scope>NUCLEOTIDE SEQUENCE</scope>
</reference>
<accession>A0A8S1J5S8</accession>
<dbReference type="OrthoDB" id="551059at2759"/>
<evidence type="ECO:0000313" key="4">
    <source>
        <dbReference type="Proteomes" id="UP000708148"/>
    </source>
</evidence>
<evidence type="ECO:0000256" key="1">
    <source>
        <dbReference type="SAM" id="MobiDB-lite"/>
    </source>
</evidence>
<dbReference type="AlphaFoldDB" id="A0A8S1J5S8"/>
<dbReference type="GO" id="GO:0005524">
    <property type="term" value="F:ATP binding"/>
    <property type="evidence" value="ECO:0007669"/>
    <property type="project" value="InterPro"/>
</dbReference>
<dbReference type="SUPFAM" id="SSF56112">
    <property type="entry name" value="Protein kinase-like (PK-like)"/>
    <property type="match status" value="1"/>
</dbReference>
<dbReference type="InterPro" id="IPR051681">
    <property type="entry name" value="Ser/Thr_Kinases-Pseudokinases"/>
</dbReference>
<dbReference type="InterPro" id="IPR011009">
    <property type="entry name" value="Kinase-like_dom_sf"/>
</dbReference>
<keyword evidence="4" id="KW-1185">Reference proteome</keyword>